<evidence type="ECO:0000256" key="4">
    <source>
        <dbReference type="ARBA" id="ARBA00022723"/>
    </source>
</evidence>
<dbReference type="InterPro" id="IPR035937">
    <property type="entry name" value="FPG_N"/>
</dbReference>
<dbReference type="PANTHER" id="PTHR22993">
    <property type="entry name" value="FORMAMIDOPYRIMIDINE-DNA GLYCOSYLASE"/>
    <property type="match status" value="1"/>
</dbReference>
<dbReference type="PROSITE" id="PS51066">
    <property type="entry name" value="ZF_FPG_2"/>
    <property type="match status" value="1"/>
</dbReference>
<evidence type="ECO:0000256" key="14">
    <source>
        <dbReference type="ARBA" id="ARBA00044632"/>
    </source>
</evidence>
<comment type="similarity">
    <text evidence="2">Belongs to the FPG family.</text>
</comment>
<dbReference type="InterPro" id="IPR015886">
    <property type="entry name" value="H2TH_FPG"/>
</dbReference>
<keyword evidence="7" id="KW-0378">Hydrolase</keyword>
<keyword evidence="10" id="KW-0234">DNA repair</keyword>
<evidence type="ECO:0000256" key="9">
    <source>
        <dbReference type="ARBA" id="ARBA00023125"/>
    </source>
</evidence>
<keyword evidence="8" id="KW-0862">Zinc</keyword>
<keyword evidence="9" id="KW-0238">DNA-binding</keyword>
<evidence type="ECO:0000256" key="2">
    <source>
        <dbReference type="ARBA" id="ARBA00009409"/>
    </source>
</evidence>
<dbReference type="PROSITE" id="PS01242">
    <property type="entry name" value="ZF_FPG_1"/>
    <property type="match status" value="1"/>
</dbReference>
<dbReference type="InterPro" id="IPR015887">
    <property type="entry name" value="DNA_glyclase_Znf_dom_DNA_BS"/>
</dbReference>
<keyword evidence="6" id="KW-0863">Zinc-finger</keyword>
<dbReference type="GO" id="GO:0034039">
    <property type="term" value="F:8-oxo-7,8-dihydroguanine DNA N-glycosylase activity"/>
    <property type="evidence" value="ECO:0007669"/>
    <property type="project" value="TreeGrafter"/>
</dbReference>
<dbReference type="AlphaFoldDB" id="A0A382E889"/>
<evidence type="ECO:0000256" key="3">
    <source>
        <dbReference type="ARBA" id="ARBA00012720"/>
    </source>
</evidence>
<accession>A0A382E889</accession>
<gene>
    <name evidence="16" type="ORF">METZ01_LOCUS199057</name>
</gene>
<dbReference type="GO" id="GO:0008270">
    <property type="term" value="F:zinc ion binding"/>
    <property type="evidence" value="ECO:0007669"/>
    <property type="project" value="UniProtKB-KW"/>
</dbReference>
<keyword evidence="12" id="KW-0511">Multifunctional enzyme</keyword>
<organism evidence="16">
    <name type="scientific">marine metagenome</name>
    <dbReference type="NCBI Taxonomy" id="408172"/>
    <lineage>
        <taxon>unclassified sequences</taxon>
        <taxon>metagenomes</taxon>
        <taxon>ecological metagenomes</taxon>
    </lineage>
</organism>
<comment type="catalytic activity">
    <reaction evidence="14">
        <text>2'-deoxyribonucleotide-(2'-deoxyribose 5'-phosphate)-2'-deoxyribonucleotide-DNA = a 3'-end 2'-deoxyribonucleotide-(2,3-dehydro-2,3-deoxyribose 5'-phosphate)-DNA + a 5'-end 5'-phospho-2'-deoxyribonucleoside-DNA + H(+)</text>
        <dbReference type="Rhea" id="RHEA:66592"/>
        <dbReference type="Rhea" id="RHEA-COMP:13180"/>
        <dbReference type="Rhea" id="RHEA-COMP:16897"/>
        <dbReference type="Rhea" id="RHEA-COMP:17067"/>
        <dbReference type="ChEBI" id="CHEBI:15378"/>
        <dbReference type="ChEBI" id="CHEBI:136412"/>
        <dbReference type="ChEBI" id="CHEBI:157695"/>
        <dbReference type="ChEBI" id="CHEBI:167181"/>
        <dbReference type="EC" id="4.2.99.18"/>
    </reaction>
</comment>
<dbReference type="SMART" id="SM01232">
    <property type="entry name" value="H2TH"/>
    <property type="match status" value="1"/>
</dbReference>
<dbReference type="InterPro" id="IPR010663">
    <property type="entry name" value="Znf_FPG/IleRS"/>
</dbReference>
<evidence type="ECO:0000259" key="15">
    <source>
        <dbReference type="PROSITE" id="PS51066"/>
    </source>
</evidence>
<reference evidence="16" key="1">
    <citation type="submission" date="2018-05" db="EMBL/GenBank/DDBJ databases">
        <authorList>
            <person name="Lanie J.A."/>
            <person name="Ng W.-L."/>
            <person name="Kazmierczak K.M."/>
            <person name="Andrzejewski T.M."/>
            <person name="Davidsen T.M."/>
            <person name="Wayne K.J."/>
            <person name="Tettelin H."/>
            <person name="Glass J.I."/>
            <person name="Rusch D."/>
            <person name="Podicherti R."/>
            <person name="Tsui H.-C.T."/>
            <person name="Winkler M.E."/>
        </authorList>
    </citation>
    <scope>NUCLEOTIDE SEQUENCE</scope>
</reference>
<evidence type="ECO:0000313" key="16">
    <source>
        <dbReference type="EMBL" id="SVB46203.1"/>
    </source>
</evidence>
<dbReference type="EC" id="4.2.99.18" evidence="3"/>
<dbReference type="Gene3D" id="3.20.190.10">
    <property type="entry name" value="MutM-like, N-terminal"/>
    <property type="match status" value="1"/>
</dbReference>
<dbReference type="GO" id="GO:0140078">
    <property type="term" value="F:class I DNA-(apurinic or apyrimidinic site) endonuclease activity"/>
    <property type="evidence" value="ECO:0007669"/>
    <property type="project" value="UniProtKB-EC"/>
</dbReference>
<evidence type="ECO:0000256" key="10">
    <source>
        <dbReference type="ARBA" id="ARBA00023204"/>
    </source>
</evidence>
<dbReference type="SUPFAM" id="SSF81624">
    <property type="entry name" value="N-terminal domain of MutM-like DNA repair proteins"/>
    <property type="match status" value="1"/>
</dbReference>
<keyword evidence="5" id="KW-0227">DNA damage</keyword>
<evidence type="ECO:0000256" key="5">
    <source>
        <dbReference type="ARBA" id="ARBA00022763"/>
    </source>
</evidence>
<name>A0A382E889_9ZZZZ</name>
<evidence type="ECO:0000256" key="6">
    <source>
        <dbReference type="ARBA" id="ARBA00022771"/>
    </source>
</evidence>
<dbReference type="GO" id="GO:0003684">
    <property type="term" value="F:damaged DNA binding"/>
    <property type="evidence" value="ECO:0007669"/>
    <property type="project" value="InterPro"/>
</dbReference>
<evidence type="ECO:0000256" key="13">
    <source>
        <dbReference type="ARBA" id="ARBA00023295"/>
    </source>
</evidence>
<dbReference type="GO" id="GO:0006284">
    <property type="term" value="P:base-excision repair"/>
    <property type="evidence" value="ECO:0007669"/>
    <property type="project" value="InterPro"/>
</dbReference>
<sequence>MTGRLFVQPSAAELPRHVAAVFRLGRESLVFRDTRLFGRITLETDSIEQLGPDPIVDEFSVSDLQSAVGQSVQPVKVRLMNQRVLAGLGNIYACEVLHRAGISPFVKSSNLRQPKLKQLHAAIVSTLARQVEFGMGLDLDFVGETKGDGLFYFGSRHGQARKAKERFRVYGRTGEPCGVCGSIIKRAELAKRGTFFCVKCQKE</sequence>
<dbReference type="Pfam" id="PF06827">
    <property type="entry name" value="zf-FPG_IleRS"/>
    <property type="match status" value="1"/>
</dbReference>
<keyword evidence="13" id="KW-0326">Glycosidase</keyword>
<comment type="cofactor">
    <cofactor evidence="1">
        <name>Zn(2+)</name>
        <dbReference type="ChEBI" id="CHEBI:29105"/>
    </cofactor>
</comment>
<protein>
    <recommendedName>
        <fullName evidence="3">DNA-(apurinic or apyrimidinic site) lyase</fullName>
        <ecNumber evidence="3">4.2.99.18</ecNumber>
    </recommendedName>
</protein>
<keyword evidence="11" id="KW-0456">Lyase</keyword>
<keyword evidence="4" id="KW-0479">Metal-binding</keyword>
<dbReference type="SUPFAM" id="SSF57716">
    <property type="entry name" value="Glucocorticoid receptor-like (DNA-binding domain)"/>
    <property type="match status" value="1"/>
</dbReference>
<dbReference type="InterPro" id="IPR000214">
    <property type="entry name" value="Znf_DNA_glyclase/AP_lyase"/>
</dbReference>
<evidence type="ECO:0000256" key="1">
    <source>
        <dbReference type="ARBA" id="ARBA00001947"/>
    </source>
</evidence>
<dbReference type="SUPFAM" id="SSF46946">
    <property type="entry name" value="S13-like H2TH domain"/>
    <property type="match status" value="1"/>
</dbReference>
<proteinExistence type="inferred from homology"/>
<evidence type="ECO:0000256" key="12">
    <source>
        <dbReference type="ARBA" id="ARBA00023268"/>
    </source>
</evidence>
<evidence type="ECO:0000256" key="11">
    <source>
        <dbReference type="ARBA" id="ARBA00023239"/>
    </source>
</evidence>
<dbReference type="EMBL" id="UINC01042920">
    <property type="protein sequence ID" value="SVB46203.1"/>
    <property type="molecule type" value="Genomic_DNA"/>
</dbReference>
<evidence type="ECO:0000256" key="8">
    <source>
        <dbReference type="ARBA" id="ARBA00022833"/>
    </source>
</evidence>
<evidence type="ECO:0000256" key="7">
    <source>
        <dbReference type="ARBA" id="ARBA00022801"/>
    </source>
</evidence>
<dbReference type="Pfam" id="PF06831">
    <property type="entry name" value="H2TH"/>
    <property type="match status" value="1"/>
</dbReference>
<dbReference type="PANTHER" id="PTHR22993:SF9">
    <property type="entry name" value="FORMAMIDOPYRIMIDINE-DNA GLYCOSYLASE"/>
    <property type="match status" value="1"/>
</dbReference>
<dbReference type="FunFam" id="1.10.8.50:FF:000003">
    <property type="entry name" value="Formamidopyrimidine-DNA glycosylase"/>
    <property type="match status" value="1"/>
</dbReference>
<dbReference type="Gene3D" id="1.10.8.50">
    <property type="match status" value="1"/>
</dbReference>
<feature type="domain" description="FPG-type" evidence="15">
    <location>
        <begin position="168"/>
        <end position="202"/>
    </location>
</feature>
<dbReference type="InterPro" id="IPR010979">
    <property type="entry name" value="Ribosomal_uS13-like_H2TH"/>
</dbReference>